<protein>
    <submittedName>
        <fullName evidence="2">Glycosyltransferase family 2 protein</fullName>
    </submittedName>
</protein>
<organism evidence="2 3">
    <name type="scientific">Antarcticibacterium flavum</name>
    <dbReference type="NCBI Taxonomy" id="2058175"/>
    <lineage>
        <taxon>Bacteria</taxon>
        <taxon>Pseudomonadati</taxon>
        <taxon>Bacteroidota</taxon>
        <taxon>Flavobacteriia</taxon>
        <taxon>Flavobacteriales</taxon>
        <taxon>Flavobacteriaceae</taxon>
        <taxon>Antarcticibacterium</taxon>
    </lineage>
</organism>
<evidence type="ECO:0000313" key="3">
    <source>
        <dbReference type="Proteomes" id="UP000309016"/>
    </source>
</evidence>
<accession>A0A5B7X5C2</accession>
<dbReference type="Gene3D" id="3.90.550.10">
    <property type="entry name" value="Spore Coat Polysaccharide Biosynthesis Protein SpsA, Chain A"/>
    <property type="match status" value="1"/>
</dbReference>
<feature type="domain" description="Glycosyltransferase 2-like" evidence="1">
    <location>
        <begin position="11"/>
        <end position="162"/>
    </location>
</feature>
<sequence length="315" mass="37237">MKEELQIPQVSVIMATFNRRHLIEETLNSLRRQSFEDWECLIIDDGSTDNTAVVVEKNIKGDKRFHYFKRAKKYSQGLPGSRNNGLDLAKGRYIMFVDDDDILHPENLQVSVNVLEKYETSFCRFDKKPFTGNWTENNLNKIDKFKEELFRINDLEKMITGKIPFASCTVLWSRRCFQNLRFNEELMYAEEWECYTRILSEGYEGVSIEQVLYFNRKHSNSNTAEFWENDQARVSSYVQAAIEIISVLKKKNLFTPGLKNFFLRLGFNLRNKEIIEETLFATGAGKFEKMQYLMGLKYYSWLRPIFYIKGKILRN</sequence>
<dbReference type="OrthoDB" id="597270at2"/>
<dbReference type="RefSeq" id="WP_139067146.1">
    <property type="nucleotide sequence ID" value="NZ_CP040812.1"/>
</dbReference>
<dbReference type="InterPro" id="IPR050834">
    <property type="entry name" value="Glycosyltransf_2"/>
</dbReference>
<dbReference type="EMBL" id="CP040812">
    <property type="protein sequence ID" value="QCY70577.1"/>
    <property type="molecule type" value="Genomic_DNA"/>
</dbReference>
<dbReference type="CDD" id="cd00761">
    <property type="entry name" value="Glyco_tranf_GTA_type"/>
    <property type="match status" value="1"/>
</dbReference>
<dbReference type="GO" id="GO:0016740">
    <property type="term" value="F:transferase activity"/>
    <property type="evidence" value="ECO:0007669"/>
    <property type="project" value="UniProtKB-KW"/>
</dbReference>
<dbReference type="InterPro" id="IPR001173">
    <property type="entry name" value="Glyco_trans_2-like"/>
</dbReference>
<dbReference type="Pfam" id="PF00535">
    <property type="entry name" value="Glycos_transf_2"/>
    <property type="match status" value="1"/>
</dbReference>
<dbReference type="InterPro" id="IPR029044">
    <property type="entry name" value="Nucleotide-diphossugar_trans"/>
</dbReference>
<dbReference type="Proteomes" id="UP000309016">
    <property type="component" value="Chromosome"/>
</dbReference>
<dbReference type="KEGG" id="afla:FHG64_14865"/>
<evidence type="ECO:0000313" key="2">
    <source>
        <dbReference type="EMBL" id="QCY70577.1"/>
    </source>
</evidence>
<reference evidence="2 3" key="1">
    <citation type="submission" date="2019-06" db="EMBL/GenBank/DDBJ databases">
        <title>Complete genome sequence of Antarcticibacterium flavum KCTC 52984T from an Antarctic marine sediment.</title>
        <authorList>
            <person name="Lee Y.M."/>
            <person name="Shin S.C."/>
        </authorList>
    </citation>
    <scope>NUCLEOTIDE SEQUENCE [LARGE SCALE GENOMIC DNA]</scope>
    <source>
        <strain evidence="2 3">KCTC 52984</strain>
    </source>
</reference>
<keyword evidence="2" id="KW-0808">Transferase</keyword>
<proteinExistence type="predicted"/>
<dbReference type="SUPFAM" id="SSF53448">
    <property type="entry name" value="Nucleotide-diphospho-sugar transferases"/>
    <property type="match status" value="1"/>
</dbReference>
<keyword evidence="3" id="KW-1185">Reference proteome</keyword>
<evidence type="ECO:0000259" key="1">
    <source>
        <dbReference type="Pfam" id="PF00535"/>
    </source>
</evidence>
<dbReference type="PANTHER" id="PTHR43685">
    <property type="entry name" value="GLYCOSYLTRANSFERASE"/>
    <property type="match status" value="1"/>
</dbReference>
<dbReference type="PANTHER" id="PTHR43685:SF2">
    <property type="entry name" value="GLYCOSYLTRANSFERASE 2-LIKE DOMAIN-CONTAINING PROTEIN"/>
    <property type="match status" value="1"/>
</dbReference>
<dbReference type="AlphaFoldDB" id="A0A5B7X5C2"/>
<gene>
    <name evidence="2" type="ORF">FHG64_14865</name>
</gene>
<name>A0A5B7X5C2_9FLAO</name>